<evidence type="ECO:0000256" key="1">
    <source>
        <dbReference type="ARBA" id="ARBA00022670"/>
    </source>
</evidence>
<feature type="domain" description="Oligopeptidase F N-terminal" evidence="8">
    <location>
        <begin position="116"/>
        <end position="182"/>
    </location>
</feature>
<proteinExistence type="inferred from homology"/>
<dbReference type="GO" id="GO:0004222">
    <property type="term" value="F:metalloendopeptidase activity"/>
    <property type="evidence" value="ECO:0007669"/>
    <property type="project" value="InterPro"/>
</dbReference>
<dbReference type="NCBIfam" id="TIGR02290">
    <property type="entry name" value="M3_fam_3"/>
    <property type="match status" value="1"/>
</dbReference>
<dbReference type="InterPro" id="IPR001333">
    <property type="entry name" value="Peptidase_M32_Taq"/>
</dbReference>
<evidence type="ECO:0000256" key="2">
    <source>
        <dbReference type="ARBA" id="ARBA00022723"/>
    </source>
</evidence>
<accession>A0A7X2ZA40</accession>
<evidence type="ECO:0000259" key="8">
    <source>
        <dbReference type="Pfam" id="PF08439"/>
    </source>
</evidence>
<keyword evidence="1 6" id="KW-0645">Protease</keyword>
<dbReference type="EMBL" id="WNZX01000007">
    <property type="protein sequence ID" value="MUG71143.1"/>
    <property type="molecule type" value="Genomic_DNA"/>
</dbReference>
<protein>
    <submittedName>
        <fullName evidence="9">M3 family oligoendopeptidase</fullName>
    </submittedName>
</protein>
<keyword evidence="3 6" id="KW-0378">Hydrolase</keyword>
<evidence type="ECO:0000259" key="7">
    <source>
        <dbReference type="Pfam" id="PF01432"/>
    </source>
</evidence>
<comment type="caution">
    <text evidence="9">The sequence shown here is derived from an EMBL/GenBank/DDBJ whole genome shotgun (WGS) entry which is preliminary data.</text>
</comment>
<dbReference type="Pfam" id="PF01432">
    <property type="entry name" value="Peptidase_M3"/>
    <property type="match status" value="1"/>
</dbReference>
<dbReference type="Gene3D" id="1.20.140.70">
    <property type="entry name" value="Oligopeptidase f, N-terminal domain"/>
    <property type="match status" value="1"/>
</dbReference>
<dbReference type="Pfam" id="PF08439">
    <property type="entry name" value="Peptidase_M3_N"/>
    <property type="match status" value="1"/>
</dbReference>
<keyword evidence="4 6" id="KW-0862">Zinc</keyword>
<evidence type="ECO:0000313" key="9">
    <source>
        <dbReference type="EMBL" id="MUG71143.1"/>
    </source>
</evidence>
<dbReference type="GO" id="GO:0004181">
    <property type="term" value="F:metallocarboxypeptidase activity"/>
    <property type="evidence" value="ECO:0007669"/>
    <property type="project" value="InterPro"/>
</dbReference>
<dbReference type="PANTHER" id="PTHR34217">
    <property type="entry name" value="METAL-DEPENDENT CARBOXYPEPTIDASE"/>
    <property type="match status" value="1"/>
</dbReference>
<feature type="domain" description="Peptidase M3A/M3B catalytic" evidence="7">
    <location>
        <begin position="203"/>
        <end position="582"/>
    </location>
</feature>
<sequence>MQSPLPQTWDLERFFAGGSQSEAFARFLRQLETNIAALRTALKELRVPNTAEEATALLPTLALLQKAALALREADSFTACLAAANQNDKTAVMLAGKVKAIGAEYATAQTHFDDLLTRIGEEAWQALLAHPETAEIRYPLVERKLLAADKLPPEQEALVNDLAVDGYHGWGESYNTTVSKFRVPYEENGEVLQLSAGQAANRMHSPDRKVRQKLFRSWEEQWAEHADYCADALNHLGGFRLKLYERRGWEDIHKEPLAINRMTKETLDAMWGVIEGGKDIFVRYLERKAKLLGIPKLSWYDVDAPVGEGSLEFSYDEGAQLIVEQFRRFSPRMADFAERAFENRWIEAEDRPGKRPGGFCTSFPIAEETRIFMTYAGTASNVATLAHELGHGYHQHVMNDLPALAQEYAMNVAETASTFAEMVVADAAVKAASSEAERITLLEDKIQRSVAFYMNIHARFIFETNFYEERRRGLVGIERLNELMTAAQKQAFCEALEEYHPHFWASKLHFYITEVPFYNFPYTFGYMFSTGLYAEALRRGAAFEDQYVALLRDTGRMTVEELARKHLGVDLTKPDFWQQALDLSVADVHEFLRLTE</sequence>
<dbReference type="InterPro" id="IPR011977">
    <property type="entry name" value="Pept_M3B_clade3"/>
</dbReference>
<evidence type="ECO:0000256" key="3">
    <source>
        <dbReference type="ARBA" id="ARBA00022801"/>
    </source>
</evidence>
<keyword evidence="10" id="KW-1185">Reference proteome</keyword>
<dbReference type="RefSeq" id="WP_155614617.1">
    <property type="nucleotide sequence ID" value="NZ_WNZX01000007.1"/>
</dbReference>
<dbReference type="Proteomes" id="UP000450917">
    <property type="component" value="Unassembled WGS sequence"/>
</dbReference>
<organism evidence="9 10">
    <name type="scientific">Paenibacillus validus</name>
    <dbReference type="NCBI Taxonomy" id="44253"/>
    <lineage>
        <taxon>Bacteria</taxon>
        <taxon>Bacillati</taxon>
        <taxon>Bacillota</taxon>
        <taxon>Bacilli</taxon>
        <taxon>Bacillales</taxon>
        <taxon>Paenibacillaceae</taxon>
        <taxon>Paenibacillus</taxon>
    </lineage>
</organism>
<gene>
    <name evidence="9" type="ORF">GNP93_10655</name>
</gene>
<dbReference type="InterPro" id="IPR042088">
    <property type="entry name" value="OligoPept_F_C"/>
</dbReference>
<evidence type="ECO:0000256" key="4">
    <source>
        <dbReference type="ARBA" id="ARBA00022833"/>
    </source>
</evidence>
<evidence type="ECO:0000256" key="5">
    <source>
        <dbReference type="ARBA" id="ARBA00023049"/>
    </source>
</evidence>
<dbReference type="GO" id="GO:0006508">
    <property type="term" value="P:proteolysis"/>
    <property type="evidence" value="ECO:0007669"/>
    <property type="project" value="UniProtKB-KW"/>
</dbReference>
<evidence type="ECO:0000256" key="6">
    <source>
        <dbReference type="RuleBase" id="RU003435"/>
    </source>
</evidence>
<dbReference type="InterPro" id="IPR034006">
    <property type="entry name" value="M3B_PepF_2"/>
</dbReference>
<reference evidence="9 10" key="1">
    <citation type="submission" date="2019-11" db="EMBL/GenBank/DDBJ databases">
        <title>Draft genome sequences of five Paenibacillus species of dairy origin.</title>
        <authorList>
            <person name="Olajide A.M."/>
            <person name="Chen S."/>
            <person name="Lapointe G."/>
        </authorList>
    </citation>
    <scope>NUCLEOTIDE SEQUENCE [LARGE SCALE GENOMIC DNA]</scope>
    <source>
        <strain evidence="9 10">2CS3</strain>
    </source>
</reference>
<comment type="cofactor">
    <cofactor evidence="6">
        <name>Zn(2+)</name>
        <dbReference type="ChEBI" id="CHEBI:29105"/>
    </cofactor>
    <text evidence="6">Binds 1 zinc ion.</text>
</comment>
<dbReference type="SUPFAM" id="SSF55486">
    <property type="entry name" value="Metalloproteases ('zincins'), catalytic domain"/>
    <property type="match status" value="1"/>
</dbReference>
<keyword evidence="2 6" id="KW-0479">Metal-binding</keyword>
<dbReference type="InterPro" id="IPR001567">
    <property type="entry name" value="Pept_M3A_M3B_dom"/>
</dbReference>
<comment type="similarity">
    <text evidence="6">Belongs to the peptidase M3 family.</text>
</comment>
<dbReference type="CDD" id="cd09607">
    <property type="entry name" value="M3B_PepF"/>
    <property type="match status" value="1"/>
</dbReference>
<evidence type="ECO:0000313" key="10">
    <source>
        <dbReference type="Proteomes" id="UP000450917"/>
    </source>
</evidence>
<dbReference type="AlphaFoldDB" id="A0A7X2ZA40"/>
<name>A0A7X2ZA40_9BACL</name>
<dbReference type="InterPro" id="IPR013647">
    <property type="entry name" value="OligopepF_N_dom"/>
</dbReference>
<dbReference type="Gene3D" id="1.10.1370.20">
    <property type="entry name" value="Oligoendopeptidase f, C-terminal domain"/>
    <property type="match status" value="1"/>
</dbReference>
<dbReference type="PANTHER" id="PTHR34217:SF1">
    <property type="entry name" value="CARBOXYPEPTIDASE 1"/>
    <property type="match status" value="1"/>
</dbReference>
<dbReference type="GO" id="GO:0046872">
    <property type="term" value="F:metal ion binding"/>
    <property type="evidence" value="ECO:0007669"/>
    <property type="project" value="UniProtKB-UniRule"/>
</dbReference>
<keyword evidence="5 6" id="KW-0482">Metalloprotease</keyword>